<dbReference type="Pfam" id="PF21530">
    <property type="entry name" value="Pif1_2B_dom"/>
    <property type="match status" value="1"/>
</dbReference>
<dbReference type="EMBL" id="KQ421893">
    <property type="protein sequence ID" value="KOF76054.1"/>
    <property type="molecule type" value="Genomic_DNA"/>
</dbReference>
<organism evidence="2">
    <name type="scientific">Octopus bimaculoides</name>
    <name type="common">California two-spotted octopus</name>
    <dbReference type="NCBI Taxonomy" id="37653"/>
    <lineage>
        <taxon>Eukaryota</taxon>
        <taxon>Metazoa</taxon>
        <taxon>Spiralia</taxon>
        <taxon>Lophotrochozoa</taxon>
        <taxon>Mollusca</taxon>
        <taxon>Cephalopoda</taxon>
        <taxon>Coleoidea</taxon>
        <taxon>Octopodiformes</taxon>
        <taxon>Octopoda</taxon>
        <taxon>Incirrata</taxon>
        <taxon>Octopodidae</taxon>
        <taxon>Octopus</taxon>
    </lineage>
</organism>
<gene>
    <name evidence="2" type="ORF">OCBIM_22033836mg</name>
</gene>
<protein>
    <recommendedName>
        <fullName evidence="1">DNA helicase Pif1-like 2B domain-containing protein</fullName>
    </recommendedName>
</protein>
<dbReference type="InterPro" id="IPR049163">
    <property type="entry name" value="Pif1-like_2B_dom"/>
</dbReference>
<proteinExistence type="predicted"/>
<dbReference type="InterPro" id="IPR027417">
    <property type="entry name" value="P-loop_NTPase"/>
</dbReference>
<dbReference type="PANTHER" id="PTHR10492">
    <property type="match status" value="1"/>
</dbReference>
<reference evidence="2" key="1">
    <citation type="submission" date="2015-07" db="EMBL/GenBank/DDBJ databases">
        <title>MeaNS - Measles Nucleotide Surveillance Program.</title>
        <authorList>
            <person name="Tran T."/>
            <person name="Druce J."/>
        </authorList>
    </citation>
    <scope>NUCLEOTIDE SEQUENCE</scope>
    <source>
        <strain evidence="2">UCB-OBI-ISO-001</strain>
        <tissue evidence="2">Gonad</tissue>
    </source>
</reference>
<dbReference type="AlphaFoldDB" id="A0A0L8GGP8"/>
<name>A0A0L8GGP8_OCTBM</name>
<evidence type="ECO:0000313" key="2">
    <source>
        <dbReference type="EMBL" id="KOF76054.1"/>
    </source>
</evidence>
<dbReference type="SUPFAM" id="SSF52540">
    <property type="entry name" value="P-loop containing nucleoside triphosphate hydrolases"/>
    <property type="match status" value="1"/>
</dbReference>
<feature type="domain" description="DNA helicase Pif1-like 2B" evidence="1">
    <location>
        <begin position="76"/>
        <end position="119"/>
    </location>
</feature>
<accession>A0A0L8GGP8</accession>
<sequence>MMQTEPFLKQLLDVGNGTSVGEKYGRLKIRAILAPKNVGVDDLSLKLLEQLPGERHIYNSIDAVLNINEAVNYPVEFLNSLTPPGVPPHSLHLEIGAPAMLLRNLDPPKLCNGIRLIIKKMPTILKTTILTGKASGEPVLIPSIPLIPLDMPFQYKCLQFPLKLSFAMSINKAQEQSLNVVGLNLAEPVFSYGQLYVGCSRVGNPNHLFIYAPQGKNKNVY</sequence>
<evidence type="ECO:0000259" key="1">
    <source>
        <dbReference type="Pfam" id="PF21530"/>
    </source>
</evidence>
<dbReference type="OrthoDB" id="9997116at2759"/>